<keyword evidence="2" id="KW-1185">Reference proteome</keyword>
<dbReference type="EMBL" id="JACJSK010000042">
    <property type="protein sequence ID" value="MBD2546617.1"/>
    <property type="molecule type" value="Genomic_DNA"/>
</dbReference>
<evidence type="ECO:0000313" key="2">
    <source>
        <dbReference type="Proteomes" id="UP000641954"/>
    </source>
</evidence>
<accession>A0ABR8EM16</accession>
<protein>
    <recommendedName>
        <fullName evidence="3">DUF2281 domain-containing protein</fullName>
    </recommendedName>
</protein>
<reference evidence="1 2" key="1">
    <citation type="journal article" date="2020" name="ISME J.">
        <title>Comparative genomics reveals insights into cyanobacterial evolution and habitat adaptation.</title>
        <authorList>
            <person name="Chen M.Y."/>
            <person name="Teng W.K."/>
            <person name="Zhao L."/>
            <person name="Hu C.X."/>
            <person name="Zhou Y.K."/>
            <person name="Han B.P."/>
            <person name="Song L.R."/>
            <person name="Shu W.S."/>
        </authorList>
    </citation>
    <scope>NUCLEOTIDE SEQUENCE [LARGE SCALE GENOMIC DNA]</scope>
    <source>
        <strain evidence="1 2">FACHB-1370</strain>
    </source>
</reference>
<name>A0ABR8EM16_9CYAN</name>
<sequence>MNSYKVTATKQRLDLLMEIEQTPEEFIPELLNFVRLFRQNLMTKQTSINAWDNAINQINNSDQDPEKLKKLFESWAELDDENEQKETLKIIESIDGVSIE</sequence>
<comment type="caution">
    <text evidence="1">The sequence shown here is derived from an EMBL/GenBank/DDBJ whole genome shotgun (WGS) entry which is preliminary data.</text>
</comment>
<dbReference type="Proteomes" id="UP000641954">
    <property type="component" value="Unassembled WGS sequence"/>
</dbReference>
<proteinExistence type="predicted"/>
<evidence type="ECO:0000313" key="1">
    <source>
        <dbReference type="EMBL" id="MBD2546617.1"/>
    </source>
</evidence>
<organism evidence="1 2">
    <name type="scientific">Planktothricoides raciborskii FACHB-1370</name>
    <dbReference type="NCBI Taxonomy" id="2949576"/>
    <lineage>
        <taxon>Bacteria</taxon>
        <taxon>Bacillati</taxon>
        <taxon>Cyanobacteriota</taxon>
        <taxon>Cyanophyceae</taxon>
        <taxon>Oscillatoriophycideae</taxon>
        <taxon>Oscillatoriales</taxon>
        <taxon>Oscillatoriaceae</taxon>
        <taxon>Planktothricoides</taxon>
    </lineage>
</organism>
<evidence type="ECO:0008006" key="3">
    <source>
        <dbReference type="Google" id="ProtNLM"/>
    </source>
</evidence>
<gene>
    <name evidence="1" type="ORF">H6G72_22815</name>
</gene>